<comment type="caution">
    <text evidence="1">The sequence shown here is derived from an EMBL/GenBank/DDBJ whole genome shotgun (WGS) entry which is preliminary data.</text>
</comment>
<reference evidence="1 2" key="1">
    <citation type="submission" date="2019-03" db="EMBL/GenBank/DDBJ databases">
        <title>First draft genome of Liparis tanakae, snailfish: a comprehensive survey of snailfish specific genes.</title>
        <authorList>
            <person name="Kim W."/>
            <person name="Song I."/>
            <person name="Jeong J.-H."/>
            <person name="Kim D."/>
            <person name="Kim S."/>
            <person name="Ryu S."/>
            <person name="Song J.Y."/>
            <person name="Lee S.K."/>
        </authorList>
    </citation>
    <scope>NUCLEOTIDE SEQUENCE [LARGE SCALE GENOMIC DNA]</scope>
    <source>
        <tissue evidence="1">Muscle</tissue>
    </source>
</reference>
<organism evidence="1 2">
    <name type="scientific">Liparis tanakae</name>
    <name type="common">Tanaka's snailfish</name>
    <dbReference type="NCBI Taxonomy" id="230148"/>
    <lineage>
        <taxon>Eukaryota</taxon>
        <taxon>Metazoa</taxon>
        <taxon>Chordata</taxon>
        <taxon>Craniata</taxon>
        <taxon>Vertebrata</taxon>
        <taxon>Euteleostomi</taxon>
        <taxon>Actinopterygii</taxon>
        <taxon>Neopterygii</taxon>
        <taxon>Teleostei</taxon>
        <taxon>Neoteleostei</taxon>
        <taxon>Acanthomorphata</taxon>
        <taxon>Eupercaria</taxon>
        <taxon>Perciformes</taxon>
        <taxon>Cottioidei</taxon>
        <taxon>Cottales</taxon>
        <taxon>Liparidae</taxon>
        <taxon>Liparis</taxon>
    </lineage>
</organism>
<protein>
    <submittedName>
        <fullName evidence="1">Uncharacterized protein</fullName>
    </submittedName>
</protein>
<dbReference type="AlphaFoldDB" id="A0A4Z2HSG3"/>
<accession>A0A4Z2HSG3</accession>
<evidence type="ECO:0000313" key="1">
    <source>
        <dbReference type="EMBL" id="TNN68491.1"/>
    </source>
</evidence>
<dbReference type="Proteomes" id="UP000314294">
    <property type="component" value="Unassembled WGS sequence"/>
</dbReference>
<keyword evidence="2" id="KW-1185">Reference proteome</keyword>
<dbReference type="EMBL" id="SRLO01000189">
    <property type="protein sequence ID" value="TNN68491.1"/>
    <property type="molecule type" value="Genomic_DNA"/>
</dbReference>
<name>A0A4Z2HSG3_9TELE</name>
<proteinExistence type="predicted"/>
<evidence type="ECO:0000313" key="2">
    <source>
        <dbReference type="Proteomes" id="UP000314294"/>
    </source>
</evidence>
<sequence length="73" mass="8438">MACRHIGRWALAVRPAWIADNTVTNAQLEFKPDTFVGIRELKTSSLLQSTLPHRFIQYKRHLTPTATYLIKLM</sequence>
<gene>
    <name evidence="1" type="ORF">EYF80_021276</name>
</gene>